<keyword evidence="1" id="KW-0812">Transmembrane</keyword>
<dbReference type="Gene3D" id="2.120.10.30">
    <property type="entry name" value="TolB, C-terminal domain"/>
    <property type="match status" value="1"/>
</dbReference>
<keyword evidence="1" id="KW-0472">Membrane</keyword>
<feature type="transmembrane region" description="Helical" evidence="1">
    <location>
        <begin position="17"/>
        <end position="37"/>
    </location>
</feature>
<evidence type="ECO:0000313" key="2">
    <source>
        <dbReference type="EMBL" id="KAL3389507.1"/>
    </source>
</evidence>
<keyword evidence="3" id="KW-1185">Reference proteome</keyword>
<comment type="caution">
    <text evidence="2">The sequence shown here is derived from an EMBL/GenBank/DDBJ whole genome shotgun (WGS) entry which is preliminary data.</text>
</comment>
<protein>
    <recommendedName>
        <fullName evidence="4">Adipocyte plasma membrane-associated protein</fullName>
    </recommendedName>
</protein>
<dbReference type="InterPro" id="IPR011042">
    <property type="entry name" value="6-blade_b-propeller_TolB-like"/>
</dbReference>
<sequence length="332" mass="38115">MYTTSEICLHKLKSPKILAVFAILLTVIVGLIIYLIVSSGKDIIIDLPSSTSTKLPPVLQKSGLVAINEAGLFFKLEPESGKYEPLSDKKFFNVTAFDIYRNETIFYGTSGIEPIRSIYKRYDKIGNLTKDWTKTALAIDQRNGDLYVLDNKQYVIHVINVNGSQMSRDIKILKTAKEPLKDLKIDIQNNFIFVLSKKSVQMFHMNGTVLNKYSLRKSIGSMTVDSVNMVFFVTTSCGIISQHYMDEINRVNVLNHRNTVVRQIVFTRDENWNEILYWINDDHSTREKSFKKCQLIHSRCNEITKIDSDDDIATSMFITKWYHFAYDAGISF</sequence>
<evidence type="ECO:0000256" key="1">
    <source>
        <dbReference type="SAM" id="Phobius"/>
    </source>
</evidence>
<dbReference type="SUPFAM" id="SSF101898">
    <property type="entry name" value="NHL repeat"/>
    <property type="match status" value="1"/>
</dbReference>
<name>A0ABD2W996_9HYME</name>
<evidence type="ECO:0008006" key="4">
    <source>
        <dbReference type="Google" id="ProtNLM"/>
    </source>
</evidence>
<dbReference type="AlphaFoldDB" id="A0ABD2W996"/>
<gene>
    <name evidence="2" type="ORF">TKK_015716</name>
</gene>
<reference evidence="2 3" key="1">
    <citation type="journal article" date="2024" name="bioRxiv">
        <title>A reference genome for Trichogramma kaykai: A tiny desert-dwelling parasitoid wasp with competing sex-ratio distorters.</title>
        <authorList>
            <person name="Culotta J."/>
            <person name="Lindsey A.R."/>
        </authorList>
    </citation>
    <scope>NUCLEOTIDE SEQUENCE [LARGE SCALE GENOMIC DNA]</scope>
    <source>
        <strain evidence="2 3">KSX58</strain>
    </source>
</reference>
<dbReference type="Proteomes" id="UP001627154">
    <property type="component" value="Unassembled WGS sequence"/>
</dbReference>
<accession>A0ABD2W996</accession>
<evidence type="ECO:0000313" key="3">
    <source>
        <dbReference type="Proteomes" id="UP001627154"/>
    </source>
</evidence>
<organism evidence="2 3">
    <name type="scientific">Trichogramma kaykai</name>
    <dbReference type="NCBI Taxonomy" id="54128"/>
    <lineage>
        <taxon>Eukaryota</taxon>
        <taxon>Metazoa</taxon>
        <taxon>Ecdysozoa</taxon>
        <taxon>Arthropoda</taxon>
        <taxon>Hexapoda</taxon>
        <taxon>Insecta</taxon>
        <taxon>Pterygota</taxon>
        <taxon>Neoptera</taxon>
        <taxon>Endopterygota</taxon>
        <taxon>Hymenoptera</taxon>
        <taxon>Apocrita</taxon>
        <taxon>Proctotrupomorpha</taxon>
        <taxon>Chalcidoidea</taxon>
        <taxon>Trichogrammatidae</taxon>
        <taxon>Trichogramma</taxon>
    </lineage>
</organism>
<dbReference type="EMBL" id="JBJJXI010000123">
    <property type="protein sequence ID" value="KAL3389507.1"/>
    <property type="molecule type" value="Genomic_DNA"/>
</dbReference>
<proteinExistence type="predicted"/>
<keyword evidence="1" id="KW-1133">Transmembrane helix</keyword>